<keyword evidence="8" id="KW-0704">Schiff base</keyword>
<evidence type="ECO:0000256" key="7">
    <source>
        <dbReference type="ARBA" id="ARBA00023239"/>
    </source>
</evidence>
<proteinExistence type="predicted"/>
<dbReference type="InterPro" id="IPR003826">
    <property type="entry name" value="AdoMetDC_fam_prok"/>
</dbReference>
<reference evidence="10" key="1">
    <citation type="submission" date="2024-05" db="EMBL/GenBank/DDBJ databases">
        <authorList>
            <person name="Jung D.-H."/>
        </authorList>
    </citation>
    <scope>NUCLEOTIDE SEQUENCE</scope>
    <source>
        <strain evidence="10">JA-25</strain>
    </source>
</reference>
<organism evidence="10 11">
    <name type="scientific">Fibrivirga algicola</name>
    <dbReference type="NCBI Taxonomy" id="2950420"/>
    <lineage>
        <taxon>Bacteria</taxon>
        <taxon>Pseudomonadati</taxon>
        <taxon>Bacteroidota</taxon>
        <taxon>Cytophagia</taxon>
        <taxon>Cytophagales</taxon>
        <taxon>Spirosomataceae</taxon>
        <taxon>Fibrivirga</taxon>
    </lineage>
</organism>
<comment type="caution">
    <text evidence="10">The sequence shown here is derived from an EMBL/GenBank/DDBJ whole genome shotgun (WGS) entry which is preliminary data.</text>
</comment>
<keyword evidence="3" id="KW-0068">Autocatalytic cleavage</keyword>
<evidence type="ECO:0000256" key="1">
    <source>
        <dbReference type="ARBA" id="ARBA00001928"/>
    </source>
</evidence>
<dbReference type="Pfam" id="PF02675">
    <property type="entry name" value="AdoMet_dc"/>
    <property type="match status" value="1"/>
</dbReference>
<keyword evidence="7" id="KW-0456">Lyase</keyword>
<evidence type="ECO:0000256" key="5">
    <source>
        <dbReference type="ARBA" id="ARBA00023115"/>
    </source>
</evidence>
<evidence type="ECO:0000313" key="10">
    <source>
        <dbReference type="EMBL" id="NID10103.1"/>
    </source>
</evidence>
<dbReference type="PANTHER" id="PTHR33866:SF2">
    <property type="entry name" value="S-ADENOSYLMETHIONINE DECARBOXYLASE PROENZYME"/>
    <property type="match status" value="1"/>
</dbReference>
<evidence type="ECO:0000256" key="6">
    <source>
        <dbReference type="ARBA" id="ARBA00023145"/>
    </source>
</evidence>
<dbReference type="RefSeq" id="WP_085412040.1">
    <property type="nucleotide sequence ID" value="NZ_WAEL01000002.1"/>
</dbReference>
<keyword evidence="4" id="KW-0745">Spermidine biosynthesis</keyword>
<dbReference type="Gene3D" id="3.60.90.10">
    <property type="entry name" value="S-adenosylmethionine decarboxylase"/>
    <property type="match status" value="1"/>
</dbReference>
<comment type="cofactor">
    <cofactor evidence="1">
        <name>pyruvate</name>
        <dbReference type="ChEBI" id="CHEBI:15361"/>
    </cofactor>
</comment>
<evidence type="ECO:0000256" key="8">
    <source>
        <dbReference type="ARBA" id="ARBA00023270"/>
    </source>
</evidence>
<evidence type="ECO:0000256" key="3">
    <source>
        <dbReference type="ARBA" id="ARBA00022813"/>
    </source>
</evidence>
<accession>A0ABX0QDX0</accession>
<evidence type="ECO:0000256" key="2">
    <source>
        <dbReference type="ARBA" id="ARBA00022793"/>
    </source>
</evidence>
<evidence type="ECO:0000313" key="11">
    <source>
        <dbReference type="Proteomes" id="UP000606008"/>
    </source>
</evidence>
<evidence type="ECO:0000256" key="9">
    <source>
        <dbReference type="ARBA" id="ARBA00023317"/>
    </source>
</evidence>
<keyword evidence="11" id="KW-1185">Reference proteome</keyword>
<dbReference type="Proteomes" id="UP000606008">
    <property type="component" value="Unassembled WGS sequence"/>
</dbReference>
<gene>
    <name evidence="10" type="ORF">F7231_07945</name>
</gene>
<keyword evidence="2" id="KW-0210">Decarboxylase</keyword>
<keyword evidence="5" id="KW-0620">Polyamine biosynthesis</keyword>
<sequence length="117" mass="13206">MNTYQPGLHVLATFEAPVDRLTDVEACRTVFDRLIIELGLTKVGEAYHSFENGGFTAVVCLTESHVSIHTWPEFGRATFDVFLSNYLRDNSEKVRLFYANTLRAFAGTELTLQTVSR</sequence>
<name>A0ABX0QDX0_9BACT</name>
<keyword evidence="9" id="KW-0670">Pyruvate</keyword>
<dbReference type="EMBL" id="WAEL01000002">
    <property type="protein sequence ID" value="NID10103.1"/>
    <property type="molecule type" value="Genomic_DNA"/>
</dbReference>
<dbReference type="SUPFAM" id="SSF56276">
    <property type="entry name" value="S-adenosylmethionine decarboxylase"/>
    <property type="match status" value="1"/>
</dbReference>
<keyword evidence="6" id="KW-0865">Zymogen</keyword>
<protein>
    <submittedName>
        <fullName evidence="10">S-adenosylmethionine decarboxylase</fullName>
    </submittedName>
</protein>
<dbReference type="InterPro" id="IPR016067">
    <property type="entry name" value="S-AdoMet_deCO2ase_core"/>
</dbReference>
<dbReference type="PANTHER" id="PTHR33866">
    <property type="entry name" value="S-ADENOSYLMETHIONINE DECARBOXYLASE PROENZYME"/>
    <property type="match status" value="1"/>
</dbReference>
<evidence type="ECO:0000256" key="4">
    <source>
        <dbReference type="ARBA" id="ARBA00023066"/>
    </source>
</evidence>